<organism evidence="3">
    <name type="scientific">Puccinia triticina (isolate 1-1 / race 1 (BBBD))</name>
    <name type="common">Brown leaf rust fungus</name>
    <dbReference type="NCBI Taxonomy" id="630390"/>
    <lineage>
        <taxon>Eukaryota</taxon>
        <taxon>Fungi</taxon>
        <taxon>Dikarya</taxon>
        <taxon>Basidiomycota</taxon>
        <taxon>Pucciniomycotina</taxon>
        <taxon>Pucciniomycetes</taxon>
        <taxon>Pucciniales</taxon>
        <taxon>Pucciniaceae</taxon>
        <taxon>Puccinia</taxon>
    </lineage>
</organism>
<evidence type="ECO:0000313" key="3">
    <source>
        <dbReference type="EMBL" id="OAV95719.1"/>
    </source>
</evidence>
<reference evidence="4" key="4">
    <citation type="submission" date="2025-05" db="UniProtKB">
        <authorList>
            <consortium name="EnsemblFungi"/>
        </authorList>
    </citation>
    <scope>IDENTIFICATION</scope>
    <source>
        <strain evidence="4">isolate 1-1 / race 1 (BBBD)</strain>
    </source>
</reference>
<evidence type="ECO:0000313" key="5">
    <source>
        <dbReference type="Proteomes" id="UP000005240"/>
    </source>
</evidence>
<feature type="region of interest" description="Disordered" evidence="1">
    <location>
        <begin position="1"/>
        <end position="113"/>
    </location>
</feature>
<evidence type="ECO:0000259" key="2">
    <source>
        <dbReference type="Pfam" id="PF14303"/>
    </source>
</evidence>
<feature type="compositionally biased region" description="Basic and acidic residues" evidence="1">
    <location>
        <begin position="91"/>
        <end position="113"/>
    </location>
</feature>
<keyword evidence="5" id="KW-1185">Reference proteome</keyword>
<dbReference type="Pfam" id="PF14303">
    <property type="entry name" value="NAM-associated"/>
    <property type="match status" value="1"/>
</dbReference>
<dbReference type="VEuPathDB" id="FungiDB:PTTG_26565"/>
<proteinExistence type="predicted"/>
<feature type="compositionally biased region" description="Basic residues" evidence="1">
    <location>
        <begin position="34"/>
        <end position="44"/>
    </location>
</feature>
<dbReference type="OrthoDB" id="2503752at2759"/>
<reference evidence="4 5" key="3">
    <citation type="journal article" date="2017" name="G3 (Bethesda)">
        <title>Comparative analysis highlights variable genome content of wheat rusts and divergence of the mating loci.</title>
        <authorList>
            <person name="Cuomo C.A."/>
            <person name="Bakkeren G."/>
            <person name="Khalil H.B."/>
            <person name="Panwar V."/>
            <person name="Joly D."/>
            <person name="Linning R."/>
            <person name="Sakthikumar S."/>
            <person name="Song X."/>
            <person name="Adiconis X."/>
            <person name="Fan L."/>
            <person name="Goldberg J.M."/>
            <person name="Levin J.Z."/>
            <person name="Young S."/>
            <person name="Zeng Q."/>
            <person name="Anikster Y."/>
            <person name="Bruce M."/>
            <person name="Wang M."/>
            <person name="Yin C."/>
            <person name="McCallum B."/>
            <person name="Szabo L.J."/>
            <person name="Hulbert S."/>
            <person name="Chen X."/>
            <person name="Fellers J.P."/>
        </authorList>
    </citation>
    <scope>NUCLEOTIDE SEQUENCE</scope>
    <source>
        <strain evidence="4">isolate 1-1 / race 1 (BBBD)</strain>
        <strain evidence="5">Isolate 1-1 / race 1 (BBBD)</strain>
    </source>
</reference>
<reference evidence="3" key="2">
    <citation type="submission" date="2016-05" db="EMBL/GenBank/DDBJ databases">
        <title>Comparative analysis highlights variable genome content of wheat rusts and divergence of the mating loci.</title>
        <authorList>
            <person name="Cuomo C.A."/>
            <person name="Bakkeren G."/>
            <person name="Szabo L."/>
            <person name="Khalil H."/>
            <person name="Joly D."/>
            <person name="Goldberg J."/>
            <person name="Young S."/>
            <person name="Zeng Q."/>
            <person name="Fellers J."/>
        </authorList>
    </citation>
    <scope>NUCLEOTIDE SEQUENCE [LARGE SCALE GENOMIC DNA]</scope>
    <source>
        <strain evidence="3">1-1 BBBD Race 1</strain>
    </source>
</reference>
<dbReference type="AlphaFoldDB" id="A0A180GTK8"/>
<dbReference type="Proteomes" id="UP000005240">
    <property type="component" value="Unassembled WGS sequence"/>
</dbReference>
<name>A0A180GTK8_PUCT1</name>
<gene>
    <name evidence="3" type="ORF">PTTG_26565</name>
</gene>
<sequence length="306" mass="33952">MIDPMLEDLARSPPPRTPSPEIQPLQPTKGRNGPAKKRTSRPKKSAAGTATATATTATATATATTATATATTATSTAATTATATTATTTGESEKNKNNNTNKEKEKRTKNPNWRVEEDKHLCISWLNTSKDADIGTGQKLSAFWERIHQCFLDMMKEYVEEHANDKNFKPFLTRLQGALESRWGIILHRVNKYCGCFLQAKRRLGSGKTRDEIAVDAKEMFKAEMGFVFTLDHCWLILHHSPKWQDTMDEITVRSKKEKRPPSSISASEPTSVKGGEGDDKGNKHEFESIGSSRPEGRKAAKKRKY</sequence>
<reference evidence="3" key="1">
    <citation type="submission" date="2009-11" db="EMBL/GenBank/DDBJ databases">
        <authorList>
            <consortium name="The Broad Institute Genome Sequencing Platform"/>
            <person name="Ward D."/>
            <person name="Feldgarden M."/>
            <person name="Earl A."/>
            <person name="Young S.K."/>
            <person name="Zeng Q."/>
            <person name="Koehrsen M."/>
            <person name="Alvarado L."/>
            <person name="Berlin A."/>
            <person name="Bochicchio J."/>
            <person name="Borenstein D."/>
            <person name="Chapman S.B."/>
            <person name="Chen Z."/>
            <person name="Engels R."/>
            <person name="Freedman E."/>
            <person name="Gellesch M."/>
            <person name="Goldberg J."/>
            <person name="Griggs A."/>
            <person name="Gujja S."/>
            <person name="Heilman E."/>
            <person name="Heiman D."/>
            <person name="Hepburn T."/>
            <person name="Howarth C."/>
            <person name="Jen D."/>
            <person name="Larson L."/>
            <person name="Lewis B."/>
            <person name="Mehta T."/>
            <person name="Park D."/>
            <person name="Pearson M."/>
            <person name="Roberts A."/>
            <person name="Saif S."/>
            <person name="Shea T."/>
            <person name="Shenoy N."/>
            <person name="Sisk P."/>
            <person name="Stolte C."/>
            <person name="Sykes S."/>
            <person name="Thomson T."/>
            <person name="Walk T."/>
            <person name="White J."/>
            <person name="Yandava C."/>
            <person name="Izard J."/>
            <person name="Baranova O.V."/>
            <person name="Blanton J.M."/>
            <person name="Tanner A.C."/>
            <person name="Dewhirst F.E."/>
            <person name="Haas B."/>
            <person name="Nusbaum C."/>
            <person name="Birren B."/>
        </authorList>
    </citation>
    <scope>NUCLEOTIDE SEQUENCE [LARGE SCALE GENOMIC DNA]</scope>
    <source>
        <strain evidence="3">1-1 BBBD Race 1</strain>
    </source>
</reference>
<accession>A0A180GTK8</accession>
<dbReference type="InterPro" id="IPR029466">
    <property type="entry name" value="NAM-associated_C"/>
</dbReference>
<evidence type="ECO:0000256" key="1">
    <source>
        <dbReference type="SAM" id="MobiDB-lite"/>
    </source>
</evidence>
<protein>
    <submittedName>
        <fullName evidence="4">NAM-associated domain-containing protein</fullName>
    </submittedName>
</protein>
<dbReference type="EnsemblFungi" id="PTTG_26565-t43_1">
    <property type="protein sequence ID" value="PTTG_26565-t43_1-p1"/>
    <property type="gene ID" value="PTTG_26565"/>
</dbReference>
<dbReference type="PANTHER" id="PTHR45125">
    <property type="entry name" value="F21J9.4-RELATED"/>
    <property type="match status" value="1"/>
</dbReference>
<evidence type="ECO:0000313" key="4">
    <source>
        <dbReference type="EnsemblFungi" id="PTTG_26565-t43_1-p1"/>
    </source>
</evidence>
<feature type="domain" description="No apical meristem-associated C-terminal" evidence="2">
    <location>
        <begin position="229"/>
        <end position="304"/>
    </location>
</feature>
<feature type="compositionally biased region" description="Low complexity" evidence="1">
    <location>
        <begin position="46"/>
        <end position="90"/>
    </location>
</feature>
<dbReference type="EMBL" id="ADAS02000026">
    <property type="protein sequence ID" value="OAV95719.1"/>
    <property type="molecule type" value="Genomic_DNA"/>
</dbReference>
<dbReference type="STRING" id="630390.A0A180GTK8"/>
<feature type="region of interest" description="Disordered" evidence="1">
    <location>
        <begin position="253"/>
        <end position="306"/>
    </location>
</feature>
<feature type="compositionally biased region" description="Basic and acidic residues" evidence="1">
    <location>
        <begin position="276"/>
        <end position="288"/>
    </location>
</feature>
<dbReference type="PANTHER" id="PTHR45125:SF3">
    <property type="entry name" value="NO-APICAL-MERISTEM-ASSOCIATED CARBOXY-TERMINAL DOMAIN PROTEIN"/>
    <property type="match status" value="1"/>
</dbReference>